<evidence type="ECO:0000313" key="2">
    <source>
        <dbReference type="Proteomes" id="UP000008983"/>
    </source>
</evidence>
<feature type="non-terminal residue" evidence="1">
    <location>
        <position position="243"/>
    </location>
</feature>
<proteinExistence type="predicted"/>
<dbReference type="OrthoDB" id="430821at2759"/>
<dbReference type="GeneID" id="14906209"/>
<reference evidence="1 2" key="1">
    <citation type="submission" date="2011-07" db="EMBL/GenBank/DDBJ databases">
        <authorList>
            <person name="Coyne R."/>
            <person name="Brami D."/>
            <person name="Johnson J."/>
            <person name="Hostetler J."/>
            <person name="Hannick L."/>
            <person name="Clark T."/>
            <person name="Cassidy-Hanley D."/>
            <person name="Inman J."/>
        </authorList>
    </citation>
    <scope>NUCLEOTIDE SEQUENCE [LARGE SCALE GENOMIC DNA]</scope>
    <source>
        <strain evidence="1 2">G5</strain>
    </source>
</reference>
<dbReference type="RefSeq" id="XP_004031332.1">
    <property type="nucleotide sequence ID" value="XM_004031284.1"/>
</dbReference>
<name>G0QXH8_ICHMU</name>
<dbReference type="eggNOG" id="KOG3689">
    <property type="taxonomic scope" value="Eukaryota"/>
</dbReference>
<dbReference type="Gene3D" id="3.30.450.40">
    <property type="match status" value="2"/>
</dbReference>
<dbReference type="EMBL" id="GL984074">
    <property type="protein sequence ID" value="EGR30096.1"/>
    <property type="molecule type" value="Genomic_DNA"/>
</dbReference>
<dbReference type="InterPro" id="IPR029016">
    <property type="entry name" value="GAF-like_dom_sf"/>
</dbReference>
<dbReference type="STRING" id="857967.G0QXH8"/>
<evidence type="ECO:0008006" key="3">
    <source>
        <dbReference type="Google" id="ProtNLM"/>
    </source>
</evidence>
<gene>
    <name evidence="1" type="ORF">IMG5_142890</name>
</gene>
<keyword evidence="2" id="KW-1185">Reference proteome</keyword>
<sequence length="243" mass="28480">MSIEMNGNQSFEDKIKDIIRQTSSFLTCDKTCISINEGLIGQCFTNGKCLNIQNAYNDVRFSQNIDKQVNYKSNTLLLQPIFDKEGFNIIGVIQSINKLNGYFDKDDEIIIQIISKLIQKVQQCDKNIHLHKLIKMIKDNTQLQRFFTLEEFIYQAESKLQLLFNVQKGKIFIIQNNQIIKFNYLNEKNYEKQIFDINMGIVGQTYKQKQMLNIKNAYNNQFFNLQIDIESQMPIISIPVYNN</sequence>
<protein>
    <recommendedName>
        <fullName evidence="3">GAF domain-containing protein</fullName>
    </recommendedName>
</protein>
<dbReference type="AlphaFoldDB" id="G0QXH8"/>
<dbReference type="Proteomes" id="UP000008983">
    <property type="component" value="Unassembled WGS sequence"/>
</dbReference>
<dbReference type="SUPFAM" id="SSF55781">
    <property type="entry name" value="GAF domain-like"/>
    <property type="match status" value="2"/>
</dbReference>
<accession>G0QXH8</accession>
<organism evidence="1 2">
    <name type="scientific">Ichthyophthirius multifiliis</name>
    <name type="common">White spot disease agent</name>
    <name type="synonym">Ich</name>
    <dbReference type="NCBI Taxonomy" id="5932"/>
    <lineage>
        <taxon>Eukaryota</taxon>
        <taxon>Sar</taxon>
        <taxon>Alveolata</taxon>
        <taxon>Ciliophora</taxon>
        <taxon>Intramacronucleata</taxon>
        <taxon>Oligohymenophorea</taxon>
        <taxon>Hymenostomatida</taxon>
        <taxon>Ophryoglenina</taxon>
        <taxon>Ichthyophthirius</taxon>
    </lineage>
</organism>
<dbReference type="InParanoid" id="G0QXH8"/>
<evidence type="ECO:0000313" key="1">
    <source>
        <dbReference type="EMBL" id="EGR30096.1"/>
    </source>
</evidence>